<accession>A0ABU1JQ53</accession>
<feature type="transmembrane region" description="Helical" evidence="8">
    <location>
        <begin position="370"/>
        <end position="388"/>
    </location>
</feature>
<comment type="similarity">
    <text evidence="2 8">Belongs to the major facilitator superfamily. Bcr/CmlA family.</text>
</comment>
<dbReference type="SUPFAM" id="SSF103473">
    <property type="entry name" value="MFS general substrate transporter"/>
    <property type="match status" value="1"/>
</dbReference>
<dbReference type="NCBIfam" id="NF033134">
    <property type="entry name" value="cmlA_floR"/>
    <property type="match status" value="1"/>
</dbReference>
<feature type="transmembrane region" description="Helical" evidence="8">
    <location>
        <begin position="167"/>
        <end position="186"/>
    </location>
</feature>
<keyword evidence="4" id="KW-1003">Cell membrane</keyword>
<feature type="transmembrane region" description="Helical" evidence="8">
    <location>
        <begin position="280"/>
        <end position="301"/>
    </location>
</feature>
<evidence type="ECO:0000256" key="2">
    <source>
        <dbReference type="ARBA" id="ARBA00006236"/>
    </source>
</evidence>
<keyword evidence="6 8" id="KW-1133">Transmembrane helix</keyword>
<dbReference type="RefSeq" id="WP_309794910.1">
    <property type="nucleotide sequence ID" value="NZ_JAVDPW010000005.1"/>
</dbReference>
<evidence type="ECO:0000256" key="4">
    <source>
        <dbReference type="ARBA" id="ARBA00022475"/>
    </source>
</evidence>
<reference evidence="10 11" key="1">
    <citation type="submission" date="2023-07" db="EMBL/GenBank/DDBJ databases">
        <title>Sorghum-associated microbial communities from plants grown in Nebraska, USA.</title>
        <authorList>
            <person name="Schachtman D."/>
        </authorList>
    </citation>
    <scope>NUCLEOTIDE SEQUENCE [LARGE SCALE GENOMIC DNA]</scope>
    <source>
        <strain evidence="10 11">584</strain>
    </source>
</reference>
<dbReference type="InterPro" id="IPR036259">
    <property type="entry name" value="MFS_trans_sf"/>
</dbReference>
<gene>
    <name evidence="10" type="ORF">E9232_002968</name>
</gene>
<dbReference type="InterPro" id="IPR011701">
    <property type="entry name" value="MFS"/>
</dbReference>
<feature type="transmembrane region" description="Helical" evidence="8">
    <location>
        <begin position="344"/>
        <end position="364"/>
    </location>
</feature>
<dbReference type="NCBIfam" id="TIGR00710">
    <property type="entry name" value="efflux_Bcr_CflA"/>
    <property type="match status" value="1"/>
</dbReference>
<feature type="transmembrane region" description="Helical" evidence="8">
    <location>
        <begin position="138"/>
        <end position="161"/>
    </location>
</feature>
<feature type="transmembrane region" description="Helical" evidence="8">
    <location>
        <begin position="207"/>
        <end position="232"/>
    </location>
</feature>
<proteinExistence type="inferred from homology"/>
<comment type="caution">
    <text evidence="10">The sequence shown here is derived from an EMBL/GenBank/DDBJ whole genome shotgun (WGS) entry which is preliminary data.</text>
</comment>
<dbReference type="PANTHER" id="PTHR23502:SF132">
    <property type="entry name" value="POLYAMINE TRANSPORTER 2-RELATED"/>
    <property type="match status" value="1"/>
</dbReference>
<dbReference type="InterPro" id="IPR020846">
    <property type="entry name" value="MFS_dom"/>
</dbReference>
<keyword evidence="11" id="KW-1185">Reference proteome</keyword>
<evidence type="ECO:0000259" key="9">
    <source>
        <dbReference type="PROSITE" id="PS50850"/>
    </source>
</evidence>
<feature type="transmembrane region" description="Helical" evidence="8">
    <location>
        <begin position="244"/>
        <end position="268"/>
    </location>
</feature>
<keyword evidence="8" id="KW-0997">Cell inner membrane</keyword>
<dbReference type="InterPro" id="IPR004812">
    <property type="entry name" value="Efflux_drug-R_Bcr/CmlA"/>
</dbReference>
<feature type="domain" description="Major facilitator superfamily (MFS) profile" evidence="9">
    <location>
        <begin position="14"/>
        <end position="392"/>
    </location>
</feature>
<sequence>MPAPRPWPQSLTAALLLMSPFDLLASLGMDVYLPVVPRMPAALAATPAQVQLTLSLYLLLLGCGQLLFGPLSDRIGRRPVLLGGALAFTLASAGLALTDSAALFLALRLVQAAGGAAALVATFATVRDVYATRREGAVIYSLLGSMLAFVPAFGPLLGAVVDYAAGWRAIFWLLTLLGTLAGLQAVRCWPETRPAGGDRVRLVHLRAILGSGPFWIHTLGFSAALGAFFVYFSTAPAVLIGRLGLNPVGFSLAFGTAALAMIATSRFAGRFVARWGRRGCLVRGMALLLAGAALLALGQLAAGPSLWAFMAPVWVISAGISVTSAVTANGALEGFGHVAGTATALYSCLEGLIVGAAGTLAVLALPAGTAWPLAGFCAAAATVVIVLARRLPAD</sequence>
<evidence type="ECO:0000256" key="1">
    <source>
        <dbReference type="ARBA" id="ARBA00004651"/>
    </source>
</evidence>
<feature type="transmembrane region" description="Helical" evidence="8">
    <location>
        <begin position="103"/>
        <end position="126"/>
    </location>
</feature>
<feature type="transmembrane region" description="Helical" evidence="8">
    <location>
        <begin position="49"/>
        <end position="68"/>
    </location>
</feature>
<name>A0ABU1JQ53_9PROT</name>
<feature type="transmembrane region" description="Helical" evidence="8">
    <location>
        <begin position="80"/>
        <end position="97"/>
    </location>
</feature>
<organism evidence="10 11">
    <name type="scientific">Inquilinus ginsengisoli</name>
    <dbReference type="NCBI Taxonomy" id="363840"/>
    <lineage>
        <taxon>Bacteria</taxon>
        <taxon>Pseudomonadati</taxon>
        <taxon>Pseudomonadota</taxon>
        <taxon>Alphaproteobacteria</taxon>
        <taxon>Rhodospirillales</taxon>
        <taxon>Rhodospirillaceae</taxon>
        <taxon>Inquilinus</taxon>
    </lineage>
</organism>
<keyword evidence="5 8" id="KW-0812">Transmembrane</keyword>
<comment type="caution">
    <text evidence="8">Lacks conserved residue(s) required for the propagation of feature annotation.</text>
</comment>
<protein>
    <recommendedName>
        <fullName evidence="8">Bcr/CflA family efflux transporter</fullName>
    </recommendedName>
</protein>
<dbReference type="EMBL" id="JAVDPW010000005">
    <property type="protein sequence ID" value="MDR6290442.1"/>
    <property type="molecule type" value="Genomic_DNA"/>
</dbReference>
<evidence type="ECO:0000256" key="8">
    <source>
        <dbReference type="RuleBase" id="RU365088"/>
    </source>
</evidence>
<dbReference type="PRINTS" id="PR01035">
    <property type="entry name" value="TCRTETA"/>
</dbReference>
<feature type="transmembrane region" description="Helical" evidence="8">
    <location>
        <begin position="307"/>
        <end position="332"/>
    </location>
</feature>
<comment type="subcellular location">
    <subcellularLocation>
        <location evidence="8">Cell inner membrane</location>
        <topology evidence="8">Multi-pass membrane protein</topology>
    </subcellularLocation>
    <subcellularLocation>
        <location evidence="1">Cell membrane</location>
        <topology evidence="1">Multi-pass membrane protein</topology>
    </subcellularLocation>
</comment>
<dbReference type="InterPro" id="IPR001958">
    <property type="entry name" value="Tet-R_TetA/multi-R_MdtG-like"/>
</dbReference>
<keyword evidence="7 8" id="KW-0472">Membrane</keyword>
<evidence type="ECO:0000256" key="5">
    <source>
        <dbReference type="ARBA" id="ARBA00022692"/>
    </source>
</evidence>
<dbReference type="Proteomes" id="UP001262410">
    <property type="component" value="Unassembled WGS sequence"/>
</dbReference>
<dbReference type="Pfam" id="PF07690">
    <property type="entry name" value="MFS_1"/>
    <property type="match status" value="1"/>
</dbReference>
<evidence type="ECO:0000256" key="3">
    <source>
        <dbReference type="ARBA" id="ARBA00022448"/>
    </source>
</evidence>
<evidence type="ECO:0000313" key="10">
    <source>
        <dbReference type="EMBL" id="MDR6290442.1"/>
    </source>
</evidence>
<evidence type="ECO:0000256" key="7">
    <source>
        <dbReference type="ARBA" id="ARBA00023136"/>
    </source>
</evidence>
<dbReference type="PANTHER" id="PTHR23502">
    <property type="entry name" value="MAJOR FACILITATOR SUPERFAMILY"/>
    <property type="match status" value="1"/>
</dbReference>
<evidence type="ECO:0000256" key="6">
    <source>
        <dbReference type="ARBA" id="ARBA00022989"/>
    </source>
</evidence>
<dbReference type="PROSITE" id="PS50850">
    <property type="entry name" value="MFS"/>
    <property type="match status" value="1"/>
</dbReference>
<evidence type="ECO:0000313" key="11">
    <source>
        <dbReference type="Proteomes" id="UP001262410"/>
    </source>
</evidence>
<keyword evidence="3 8" id="KW-0813">Transport</keyword>
<dbReference type="Gene3D" id="1.20.1720.10">
    <property type="entry name" value="Multidrug resistance protein D"/>
    <property type="match status" value="1"/>
</dbReference>